<name>A0ACC2I3P1_9PLEO</name>
<evidence type="ECO:0000313" key="2">
    <source>
        <dbReference type="Proteomes" id="UP001153331"/>
    </source>
</evidence>
<organism evidence="1 2">
    <name type="scientific">Boeremia exigua</name>
    <dbReference type="NCBI Taxonomy" id="749465"/>
    <lineage>
        <taxon>Eukaryota</taxon>
        <taxon>Fungi</taxon>
        <taxon>Dikarya</taxon>
        <taxon>Ascomycota</taxon>
        <taxon>Pezizomycotina</taxon>
        <taxon>Dothideomycetes</taxon>
        <taxon>Pleosporomycetidae</taxon>
        <taxon>Pleosporales</taxon>
        <taxon>Pleosporineae</taxon>
        <taxon>Didymellaceae</taxon>
        <taxon>Boeremia</taxon>
    </lineage>
</organism>
<protein>
    <submittedName>
        <fullName evidence="1">Uncharacterized protein</fullName>
    </submittedName>
</protein>
<proteinExistence type="predicted"/>
<dbReference type="EMBL" id="JAPHNI010000591">
    <property type="protein sequence ID" value="KAJ8109619.1"/>
    <property type="molecule type" value="Genomic_DNA"/>
</dbReference>
<gene>
    <name evidence="1" type="ORF">OPT61_g7327</name>
</gene>
<evidence type="ECO:0000313" key="1">
    <source>
        <dbReference type="EMBL" id="KAJ8109619.1"/>
    </source>
</evidence>
<accession>A0ACC2I3P1</accession>
<keyword evidence="2" id="KW-1185">Reference proteome</keyword>
<sequence length="256" mass="28750">MSNTPQDPKVYHLRYQAARALFEDSPQGCISAAKRNLNDPTLPPYYVIKYHILVACALDDWRDADIFLNAAERAYRLTLLKLTNEGDDESLKLLKGLAKELKTLKQYREEDMSKLTSIGFDNVWDDNADEMGDTEEYQMDVYGMDVFPDGYSDVSDDDVQHEDGAAKDFDLPVRTKAPPQPPKPLKPPTTSRLSTPITNALLPTMTANMLSRKKSAYSNSGAFHAHSSTSQSARMALHQRTYETCSGRQTLQTVPH</sequence>
<dbReference type="Proteomes" id="UP001153331">
    <property type="component" value="Unassembled WGS sequence"/>
</dbReference>
<comment type="caution">
    <text evidence="1">The sequence shown here is derived from an EMBL/GenBank/DDBJ whole genome shotgun (WGS) entry which is preliminary data.</text>
</comment>
<reference evidence="1" key="1">
    <citation type="submission" date="2022-11" db="EMBL/GenBank/DDBJ databases">
        <title>Genome Sequence of Boeremia exigua.</title>
        <authorList>
            <person name="Buettner E."/>
        </authorList>
    </citation>
    <scope>NUCLEOTIDE SEQUENCE</scope>
    <source>
        <strain evidence="1">CU02</strain>
    </source>
</reference>